<sequence length="563" mass="61818">MLDIKPKLLTAMGAGFLQGADLNNPVCAMSTKSLMKNSFKEQYASASHALVLAGPAPLNAKRVPGSLIVLPIESSWLLEDDVFSKIALGLVKMCSAGLRENETSFEFVGSWRTSGLACELAGETAVAESECVDCENILSDRSDSVDRNGFWNALKSACLTEATQLDKVLNWILLRHTAWYSPYSGALLSSREAFEIFALVQANWQKNEKPVHAFGAQYWNHPSIAATFSGKGGPVEFHETKEEAISAAEANGGEIVSWAGRTDKGFEVDCEKKNIPLSRIEDGFLRSVGLGAGLARGAMLAVDDLGIYYDPSRPSRLEALLRNEDLTATEVARGRDLVSLIKTARVSKYNFGKSKQFKFPEDRKTILVPGQVADDAAIRKSLSATIDCATTPNVNLDLLKLTRERNPDAFLVFKPHPDVETGLRKGRVPRNVALQYADVIAEDANIVDLIEAVEALETFSSLSGFEALLRDKEVTVHGAPFYAGWGLTKDLTKIEGRGRGRSMPELVYLAIVRYSRTIDPVSLLPCTPEYLISRLSEQRQDRRHLIVTAVKRHSSWLGRKLGI</sequence>
<proteinExistence type="predicted"/>
<protein>
    <recommendedName>
        <fullName evidence="3">Capsular biosynthesis protein</fullName>
    </recommendedName>
</protein>
<dbReference type="Pfam" id="PF05159">
    <property type="entry name" value="Capsule_synth"/>
    <property type="match status" value="1"/>
</dbReference>
<evidence type="ECO:0008006" key="3">
    <source>
        <dbReference type="Google" id="ProtNLM"/>
    </source>
</evidence>
<name>A0ABY8EXY4_9HYPH</name>
<evidence type="ECO:0000313" key="2">
    <source>
        <dbReference type="Proteomes" id="UP001209803"/>
    </source>
</evidence>
<reference evidence="1 2" key="1">
    <citation type="submission" date="2023-03" db="EMBL/GenBank/DDBJ databases">
        <title>Roseibium porphyridii sp. nov. and Roseibium rhodosorbium sp. nov. isolated from marine algae, Porphyridium cruentum and Rhodosorus marinus, respectively.</title>
        <authorList>
            <person name="Lee M.W."/>
            <person name="Choi B.J."/>
            <person name="Lee J.K."/>
            <person name="Choi D.G."/>
            <person name="Baek J.H."/>
            <person name="Bayburt H."/>
            <person name="Kim J.M."/>
            <person name="Han D.M."/>
            <person name="Kim K.H."/>
            <person name="Jeon C.O."/>
        </authorList>
    </citation>
    <scope>NUCLEOTIDE SEQUENCE [LARGE SCALE GENOMIC DNA]</scope>
    <source>
        <strain evidence="1 2">KMA01</strain>
    </source>
</reference>
<dbReference type="Proteomes" id="UP001209803">
    <property type="component" value="Chromosome"/>
</dbReference>
<accession>A0ABY8EXY4</accession>
<dbReference type="RefSeq" id="WP_265681455.1">
    <property type="nucleotide sequence ID" value="NZ_CP120863.1"/>
</dbReference>
<keyword evidence="2" id="KW-1185">Reference proteome</keyword>
<dbReference type="EMBL" id="CP120863">
    <property type="protein sequence ID" value="WFE87850.1"/>
    <property type="molecule type" value="Genomic_DNA"/>
</dbReference>
<organism evidence="1 2">
    <name type="scientific">Roseibium porphyridii</name>
    <dbReference type="NCBI Taxonomy" id="2866279"/>
    <lineage>
        <taxon>Bacteria</taxon>
        <taxon>Pseudomonadati</taxon>
        <taxon>Pseudomonadota</taxon>
        <taxon>Alphaproteobacteria</taxon>
        <taxon>Hyphomicrobiales</taxon>
        <taxon>Stappiaceae</taxon>
        <taxon>Roseibium</taxon>
    </lineage>
</organism>
<evidence type="ECO:0000313" key="1">
    <source>
        <dbReference type="EMBL" id="WFE87850.1"/>
    </source>
</evidence>
<gene>
    <name evidence="1" type="ORF">K1718_16975</name>
</gene>
<dbReference type="InterPro" id="IPR007833">
    <property type="entry name" value="Capsule_polysaccharide_synth"/>
</dbReference>
<dbReference type="CDD" id="cd16439">
    <property type="entry name" value="beta_Kdo_transferase_KpsC_2"/>
    <property type="match status" value="1"/>
</dbReference>